<dbReference type="AlphaFoldDB" id="A0AAW8V568"/>
<accession>A0AAW8V568</accession>
<dbReference type="PIRSF" id="PIRSF019853">
    <property type="entry name" value="UCP019853"/>
    <property type="match status" value="1"/>
</dbReference>
<sequence>MIYKCIIKENNESDIVVRINNVDLLCFANAGLFGDIGDEMFLDIELYDEFDISISNEKKVGIKRISGYQYKITGVLNIEKGGIDSLIFFPIDDLYDYGYLDNKMVDVFVARLNISNVN</sequence>
<dbReference type="Proteomes" id="UP001182304">
    <property type="component" value="Unassembled WGS sequence"/>
</dbReference>
<organism evidence="1 2">
    <name type="scientific">Pasteurella multocida</name>
    <dbReference type="NCBI Taxonomy" id="747"/>
    <lineage>
        <taxon>Bacteria</taxon>
        <taxon>Pseudomonadati</taxon>
        <taxon>Pseudomonadota</taxon>
        <taxon>Gammaproteobacteria</taxon>
        <taxon>Pasteurellales</taxon>
        <taxon>Pasteurellaceae</taxon>
        <taxon>Pasteurella</taxon>
    </lineage>
</organism>
<dbReference type="RefSeq" id="WP_231115603.1">
    <property type="nucleotide sequence ID" value="NZ_CP033598.1"/>
</dbReference>
<dbReference type="InterPro" id="IPR016767">
    <property type="entry name" value="UCP019853"/>
</dbReference>
<dbReference type="EMBL" id="JANIEN010000001">
    <property type="protein sequence ID" value="MDT3451620.1"/>
    <property type="molecule type" value="Genomic_DNA"/>
</dbReference>
<reference evidence="1" key="1">
    <citation type="submission" date="2022-07" db="EMBL/GenBank/DDBJ databases">
        <title>Sequence of Pasteurella multocoda 17BRD-035.</title>
        <authorList>
            <person name="Roy Chowdhury P."/>
            <person name="Alhamami T."/>
            <person name="Trott D.J."/>
            <person name="Djordvevic S.P."/>
        </authorList>
    </citation>
    <scope>NUCLEOTIDE SEQUENCE</scope>
    <source>
        <strain evidence="1">17BRD-035</strain>
    </source>
</reference>
<protein>
    <submittedName>
        <fullName evidence="1">Uncharacterized protein</fullName>
    </submittedName>
</protein>
<proteinExistence type="predicted"/>
<evidence type="ECO:0000313" key="1">
    <source>
        <dbReference type="EMBL" id="MDT3451620.1"/>
    </source>
</evidence>
<name>A0AAW8V568_PASMD</name>
<gene>
    <name evidence="1" type="ORF">NQF69_02405</name>
</gene>
<comment type="caution">
    <text evidence="1">The sequence shown here is derived from an EMBL/GenBank/DDBJ whole genome shotgun (WGS) entry which is preliminary data.</text>
</comment>
<evidence type="ECO:0000313" key="2">
    <source>
        <dbReference type="Proteomes" id="UP001182304"/>
    </source>
</evidence>